<dbReference type="Gene3D" id="3.20.20.80">
    <property type="entry name" value="Glycosidases"/>
    <property type="match status" value="1"/>
</dbReference>
<comment type="caution">
    <text evidence="2">The sequence shown here is derived from an EMBL/GenBank/DDBJ whole genome shotgun (WGS) entry which is preliminary data.</text>
</comment>
<sequence>MKSFGKLLLCSALIAGTIVGLHPTDIKAAAPTKIELDNYPLTFPTEPIIMQGTTMVPFRSIAEALNIKITWDSKAKTITAIKGQGASSVQVKLTVGEKQATVNTSKVNLAVPPVVKNGNTLIPLSFFSQQFGAEIDWNAATRTVSITSPKERLYTLGFYAIQSFSDVKRVPTLDAVAFGWSRIDENGEFTLTGKDFKMPQAAGDVTADSLVSDAASSRTTPYLMVYASDTKGELTKVIENATVREKVIEDIVNAATDKKFQGILLDFEGLGLTTDKTKTRSSFTNFVKEIAKQAKGADLKLSLALHPLNSSYQGYDYKSLGQIADEIIIMAYDYTNSKGNPEPISKVNEGIQLAVKEAGAQNLVLGLNMNNENESSLQALVGLAKRYQLKGIALWRLGIISNGEWNELRDIVEFKN</sequence>
<dbReference type="PANTHER" id="PTHR46066:SF2">
    <property type="entry name" value="CHITINASE DOMAIN-CONTAINING PROTEIN 1"/>
    <property type="match status" value="1"/>
</dbReference>
<dbReference type="RefSeq" id="WP_210091162.1">
    <property type="nucleotide sequence ID" value="NZ_JAGGKG010000029.1"/>
</dbReference>
<accession>A0ABS4FYH3</accession>
<evidence type="ECO:0000313" key="2">
    <source>
        <dbReference type="EMBL" id="MBP1907584.1"/>
    </source>
</evidence>
<dbReference type="SUPFAM" id="SSF55383">
    <property type="entry name" value="Copper amine oxidase, domain N"/>
    <property type="match status" value="1"/>
</dbReference>
<dbReference type="InterPro" id="IPR017853">
    <property type="entry name" value="GH"/>
</dbReference>
<dbReference type="SUPFAM" id="SSF51445">
    <property type="entry name" value="(Trans)glycosidases"/>
    <property type="match status" value="1"/>
</dbReference>
<dbReference type="InterPro" id="IPR011583">
    <property type="entry name" value="Chitinase_II/V-like_cat"/>
</dbReference>
<dbReference type="PROSITE" id="PS51910">
    <property type="entry name" value="GH18_2"/>
    <property type="match status" value="1"/>
</dbReference>
<dbReference type="EMBL" id="JAGGKG010000029">
    <property type="protein sequence ID" value="MBP1907584.1"/>
    <property type="molecule type" value="Genomic_DNA"/>
</dbReference>
<reference evidence="2 3" key="1">
    <citation type="submission" date="2021-03" db="EMBL/GenBank/DDBJ databases">
        <title>Genomic Encyclopedia of Type Strains, Phase IV (KMG-IV): sequencing the most valuable type-strain genomes for metagenomic binning, comparative biology and taxonomic classification.</title>
        <authorList>
            <person name="Goeker M."/>
        </authorList>
    </citation>
    <scope>NUCLEOTIDE SEQUENCE [LARGE SCALE GENOMIC DNA]</scope>
    <source>
        <strain evidence="2 3">DSM 14349</strain>
    </source>
</reference>
<dbReference type="Pfam" id="PF07833">
    <property type="entry name" value="Cu_amine_oxidN1"/>
    <property type="match status" value="1"/>
</dbReference>
<name>A0ABS4FYH3_9BACL</name>
<dbReference type="Proteomes" id="UP001519272">
    <property type="component" value="Unassembled WGS sequence"/>
</dbReference>
<evidence type="ECO:0000313" key="3">
    <source>
        <dbReference type="Proteomes" id="UP001519272"/>
    </source>
</evidence>
<organism evidence="2 3">
    <name type="scientific">Paenibacillus turicensis</name>
    <dbReference type="NCBI Taxonomy" id="160487"/>
    <lineage>
        <taxon>Bacteria</taxon>
        <taxon>Bacillati</taxon>
        <taxon>Bacillota</taxon>
        <taxon>Bacilli</taxon>
        <taxon>Bacillales</taxon>
        <taxon>Paenibacillaceae</taxon>
        <taxon>Paenibacillus</taxon>
    </lineage>
</organism>
<keyword evidence="3" id="KW-1185">Reference proteome</keyword>
<protein>
    <submittedName>
        <fullName evidence="2">Spore germination protein YaaH</fullName>
    </submittedName>
</protein>
<feature type="domain" description="GH18" evidence="1">
    <location>
        <begin position="141"/>
        <end position="411"/>
    </location>
</feature>
<dbReference type="Gene3D" id="3.30.457.10">
    <property type="entry name" value="Copper amine oxidase-like, N-terminal domain"/>
    <property type="match status" value="1"/>
</dbReference>
<evidence type="ECO:0000259" key="1">
    <source>
        <dbReference type="PROSITE" id="PS51910"/>
    </source>
</evidence>
<gene>
    <name evidence="2" type="ORF">J2Z32_004261</name>
</gene>
<dbReference type="PANTHER" id="PTHR46066">
    <property type="entry name" value="CHITINASE DOMAIN-CONTAINING PROTEIN 1 FAMILY MEMBER"/>
    <property type="match status" value="1"/>
</dbReference>
<proteinExistence type="predicted"/>
<dbReference type="SMART" id="SM00636">
    <property type="entry name" value="Glyco_18"/>
    <property type="match status" value="1"/>
</dbReference>
<dbReference type="InterPro" id="IPR036582">
    <property type="entry name" value="Mao_N_sf"/>
</dbReference>
<dbReference type="Pfam" id="PF00704">
    <property type="entry name" value="Glyco_hydro_18"/>
    <property type="match status" value="1"/>
</dbReference>
<dbReference type="InterPro" id="IPR001223">
    <property type="entry name" value="Glyco_hydro18_cat"/>
</dbReference>
<dbReference type="InterPro" id="IPR012854">
    <property type="entry name" value="Cu_amine_oxidase-like_N"/>
</dbReference>